<dbReference type="InterPro" id="IPR043159">
    <property type="entry name" value="Lectin_gal-bd_sf"/>
</dbReference>
<dbReference type="Gene3D" id="2.60.120.740">
    <property type="match status" value="1"/>
</dbReference>
<reference evidence="2" key="1">
    <citation type="submission" date="2021-02" db="EMBL/GenBank/DDBJ databases">
        <authorList>
            <person name="Nowell W R."/>
        </authorList>
    </citation>
    <scope>NUCLEOTIDE SEQUENCE</scope>
</reference>
<feature type="transmembrane region" description="Helical" evidence="1">
    <location>
        <begin position="197"/>
        <end position="220"/>
    </location>
</feature>
<accession>A0A819N5C7</accession>
<keyword evidence="1" id="KW-0812">Transmembrane</keyword>
<evidence type="ECO:0000313" key="2">
    <source>
        <dbReference type="EMBL" id="CAF3991470.1"/>
    </source>
</evidence>
<dbReference type="CDD" id="cd22823">
    <property type="entry name" value="Gal_Rha_Lectin"/>
    <property type="match status" value="1"/>
</dbReference>
<evidence type="ECO:0000256" key="1">
    <source>
        <dbReference type="SAM" id="Phobius"/>
    </source>
</evidence>
<dbReference type="EMBL" id="CAJOAY010002950">
    <property type="protein sequence ID" value="CAF3991470.1"/>
    <property type="molecule type" value="Genomic_DNA"/>
</dbReference>
<proteinExistence type="predicted"/>
<sequence>MYYLDQVYVIQPHVVKLHRHRLREEIRQPSSMTKSSSNSILHVTIRSQNSAYTTGKKFNNEQKQLQLNSTQRSKDLIRSANVYGIGSGGHGFLKNKVEPEKSFDSFKSSIKSDVSPSGDLYKADRNRDETTLQLDEFLGNKSPNSINNDSEINKNYPRAVTPDRLFLMNGVRKRKFKNQLRKKYFSNRCCECSCMRIIGSLFAAVCVGIVICAILLGSLIRSNKPATSIYFSTITSTIFIKTTTTTTASTARPEILTSLPENSIINITCISPTPTISIQYAFYGVYNNTGCSCSPSNCTEMDVTQTVISYCANISNPSICLFIANNGFFNDTCIGKPKLFSLTYACI</sequence>
<keyword evidence="1" id="KW-1133">Transmembrane helix</keyword>
<dbReference type="Proteomes" id="UP000663881">
    <property type="component" value="Unassembled WGS sequence"/>
</dbReference>
<organism evidence="2 3">
    <name type="scientific">Adineta steineri</name>
    <dbReference type="NCBI Taxonomy" id="433720"/>
    <lineage>
        <taxon>Eukaryota</taxon>
        <taxon>Metazoa</taxon>
        <taxon>Spiralia</taxon>
        <taxon>Gnathifera</taxon>
        <taxon>Rotifera</taxon>
        <taxon>Eurotatoria</taxon>
        <taxon>Bdelloidea</taxon>
        <taxon>Adinetida</taxon>
        <taxon>Adinetidae</taxon>
        <taxon>Adineta</taxon>
    </lineage>
</organism>
<protein>
    <submittedName>
        <fullName evidence="2">Uncharacterized protein</fullName>
    </submittedName>
</protein>
<gene>
    <name evidence="2" type="ORF">OKA104_LOCUS29239</name>
</gene>
<comment type="caution">
    <text evidence="2">The sequence shown here is derived from an EMBL/GenBank/DDBJ whole genome shotgun (WGS) entry which is preliminary data.</text>
</comment>
<keyword evidence="1" id="KW-0472">Membrane</keyword>
<name>A0A819N5C7_9BILA</name>
<dbReference type="AlphaFoldDB" id="A0A819N5C7"/>
<evidence type="ECO:0000313" key="3">
    <source>
        <dbReference type="Proteomes" id="UP000663881"/>
    </source>
</evidence>